<gene>
    <name evidence="3" type="ORF">HWQ56_13620</name>
</gene>
<proteinExistence type="predicted"/>
<evidence type="ECO:0000256" key="2">
    <source>
        <dbReference type="ARBA" id="ARBA00023134"/>
    </source>
</evidence>
<evidence type="ECO:0000256" key="1">
    <source>
        <dbReference type="ARBA" id="ARBA00022741"/>
    </source>
</evidence>
<keyword evidence="2" id="KW-0342">GTP-binding</keyword>
<evidence type="ECO:0008006" key="5">
    <source>
        <dbReference type="Google" id="ProtNLM"/>
    </source>
</evidence>
<dbReference type="Gene3D" id="2.40.30.10">
    <property type="entry name" value="Translation factors"/>
    <property type="match status" value="2"/>
</dbReference>
<accession>A0A7D5HNT7</accession>
<evidence type="ECO:0000313" key="4">
    <source>
        <dbReference type="Proteomes" id="UP000509568"/>
    </source>
</evidence>
<dbReference type="GO" id="GO:0005525">
    <property type="term" value="F:GTP binding"/>
    <property type="evidence" value="ECO:0007669"/>
    <property type="project" value="UniProtKB-KW"/>
</dbReference>
<dbReference type="Proteomes" id="UP000509568">
    <property type="component" value="Chromosome"/>
</dbReference>
<protein>
    <recommendedName>
        <fullName evidence="5">Translation elongation factor EFTu/EF1A C-terminal domain-containing protein</fullName>
    </recommendedName>
</protein>
<name>A0A7D5HNT7_9PSED</name>
<reference evidence="3 4" key="1">
    <citation type="submission" date="2020-06" db="EMBL/GenBank/DDBJ databases">
        <title>Pseudomonas eucalypticola sp. nov., an endophyte of Eucalyptus dunnii leaves with biocontrol ability of eucalyptus leaf blight.</title>
        <authorList>
            <person name="Liu Y."/>
            <person name="Song Z."/>
            <person name="Zeng H."/>
            <person name="Lu M."/>
            <person name="Wang X."/>
            <person name="Lian X."/>
            <person name="Zhang Q."/>
        </authorList>
    </citation>
    <scope>NUCLEOTIDE SEQUENCE [LARGE SCALE GENOMIC DNA]</scope>
    <source>
        <strain evidence="3 4">NP-1</strain>
    </source>
</reference>
<dbReference type="AlphaFoldDB" id="A0A7D5HNT7"/>
<keyword evidence="4" id="KW-1185">Reference proteome</keyword>
<sequence>MSTAQPPLNGNKENRSDFAMRITRSFGPPGMIVVSGHVLQGCVSKGQVVEWVSDYARQHTTCLGIFLNNVEKEQACESSAEVDIYLPLSVSEPLRGSLLATPETVSLYARFMGDLEASAVLNNNARAELLFPTYVVTAEIRLPDGQENLQPEDRVEGAEFRLVRPSTLRAGEIFAIRLNGRLVGTGTIKTLTDRNA</sequence>
<dbReference type="KEGG" id="pez:HWQ56_13620"/>
<keyword evidence="1" id="KW-0547">Nucleotide-binding</keyword>
<dbReference type="InterPro" id="IPR009000">
    <property type="entry name" value="Transl_B-barrel_sf"/>
</dbReference>
<dbReference type="SUPFAM" id="SSF50465">
    <property type="entry name" value="EF-Tu/eEF-1alpha/eIF2-gamma C-terminal domain"/>
    <property type="match status" value="1"/>
</dbReference>
<dbReference type="InterPro" id="IPR009001">
    <property type="entry name" value="Transl_elong_EF1A/Init_IF2_C"/>
</dbReference>
<organism evidence="3 4">
    <name type="scientific">Pseudomonas eucalypticola</name>
    <dbReference type="NCBI Taxonomy" id="2599595"/>
    <lineage>
        <taxon>Bacteria</taxon>
        <taxon>Pseudomonadati</taxon>
        <taxon>Pseudomonadota</taxon>
        <taxon>Gammaproteobacteria</taxon>
        <taxon>Pseudomonadales</taxon>
        <taxon>Pseudomonadaceae</taxon>
        <taxon>Pseudomonas</taxon>
    </lineage>
</organism>
<dbReference type="EMBL" id="CP056030">
    <property type="protein sequence ID" value="QKZ04768.1"/>
    <property type="molecule type" value="Genomic_DNA"/>
</dbReference>
<evidence type="ECO:0000313" key="3">
    <source>
        <dbReference type="EMBL" id="QKZ04768.1"/>
    </source>
</evidence>
<dbReference type="SUPFAM" id="SSF50447">
    <property type="entry name" value="Translation proteins"/>
    <property type="match status" value="1"/>
</dbReference>
<dbReference type="RefSeq" id="WP_176570826.1">
    <property type="nucleotide sequence ID" value="NZ_CP056030.1"/>
</dbReference>